<evidence type="ECO:0000259" key="8">
    <source>
        <dbReference type="Pfam" id="PF20684"/>
    </source>
</evidence>
<comment type="caution">
    <text evidence="9">The sequence shown here is derived from an EMBL/GenBank/DDBJ whole genome shotgun (WGS) entry which is preliminary data.</text>
</comment>
<keyword evidence="10" id="KW-1185">Reference proteome</keyword>
<evidence type="ECO:0000313" key="9">
    <source>
        <dbReference type="EMBL" id="KAK0751850.1"/>
    </source>
</evidence>
<evidence type="ECO:0000256" key="2">
    <source>
        <dbReference type="ARBA" id="ARBA00022692"/>
    </source>
</evidence>
<keyword evidence="3 7" id="KW-1133">Transmembrane helix</keyword>
<organism evidence="9 10">
    <name type="scientific">Schizothecium vesticola</name>
    <dbReference type="NCBI Taxonomy" id="314040"/>
    <lineage>
        <taxon>Eukaryota</taxon>
        <taxon>Fungi</taxon>
        <taxon>Dikarya</taxon>
        <taxon>Ascomycota</taxon>
        <taxon>Pezizomycotina</taxon>
        <taxon>Sordariomycetes</taxon>
        <taxon>Sordariomycetidae</taxon>
        <taxon>Sordariales</taxon>
        <taxon>Schizotheciaceae</taxon>
        <taxon>Schizothecium</taxon>
    </lineage>
</organism>
<dbReference type="EMBL" id="JAUKUD010000002">
    <property type="protein sequence ID" value="KAK0751850.1"/>
    <property type="molecule type" value="Genomic_DNA"/>
</dbReference>
<evidence type="ECO:0000256" key="5">
    <source>
        <dbReference type="ARBA" id="ARBA00038359"/>
    </source>
</evidence>
<feature type="transmembrane region" description="Helical" evidence="7">
    <location>
        <begin position="184"/>
        <end position="207"/>
    </location>
</feature>
<dbReference type="GO" id="GO:0016020">
    <property type="term" value="C:membrane"/>
    <property type="evidence" value="ECO:0007669"/>
    <property type="project" value="UniProtKB-SubCell"/>
</dbReference>
<evidence type="ECO:0000256" key="7">
    <source>
        <dbReference type="SAM" id="Phobius"/>
    </source>
</evidence>
<protein>
    <recommendedName>
        <fullName evidence="8">Rhodopsin domain-containing protein</fullName>
    </recommendedName>
</protein>
<dbReference type="PANTHER" id="PTHR33048:SF57">
    <property type="entry name" value="INTEGRAL MEMBRANE PROTEIN-RELATED"/>
    <property type="match status" value="1"/>
</dbReference>
<gene>
    <name evidence="9" type="ORF">B0T18DRAFT_318404</name>
</gene>
<feature type="transmembrane region" description="Helical" evidence="7">
    <location>
        <begin position="259"/>
        <end position="277"/>
    </location>
</feature>
<accession>A0AA40F648</accession>
<evidence type="ECO:0000256" key="6">
    <source>
        <dbReference type="SAM" id="MobiDB-lite"/>
    </source>
</evidence>
<evidence type="ECO:0000256" key="4">
    <source>
        <dbReference type="ARBA" id="ARBA00023136"/>
    </source>
</evidence>
<evidence type="ECO:0000256" key="3">
    <source>
        <dbReference type="ARBA" id="ARBA00022989"/>
    </source>
</evidence>
<dbReference type="AlphaFoldDB" id="A0AA40F648"/>
<feature type="transmembrane region" description="Helical" evidence="7">
    <location>
        <begin position="23"/>
        <end position="44"/>
    </location>
</feature>
<feature type="transmembrane region" description="Helical" evidence="7">
    <location>
        <begin position="56"/>
        <end position="79"/>
    </location>
</feature>
<feature type="region of interest" description="Disordered" evidence="6">
    <location>
        <begin position="292"/>
        <end position="334"/>
    </location>
</feature>
<feature type="transmembrane region" description="Helical" evidence="7">
    <location>
        <begin position="131"/>
        <end position="164"/>
    </location>
</feature>
<sequence length="385" mass="42218">MAALPPPTKFAPFPIETHDQRSLLGVNITFAILPVIAVLLRILARRISKRALDPSDYFIIVAALFAVGLEGVSISGVYHCGIGYDHTDSIVFEYGMAPITLLFKLLIPLQFLWALSLGFSKISILLLYKSVFAVPIVIWTARGAIVFIGLWVLGTILAGCLICRPFPMNWDPTIPGGYCGDQVLSFTVTGVLNLLTDVMVLVLPLPYLAKLQMRLYKKLVLLGVFSMGFLTCIVSAIRIHTLKSMDFDDITYSLPPANIFSGLEPSMAVILACIPLLRPLLGRNTYSNGTSGATGDLQGRLTPSTALDSKLTAEDRKRPFEPLDDDSSQYRLRPLGPKHQAEVLAGVKTMSVNSSAGGSYSAEERELTERSIKVKSQWEVDVERR</sequence>
<dbReference type="InterPro" id="IPR049326">
    <property type="entry name" value="Rhodopsin_dom_fungi"/>
</dbReference>
<keyword evidence="2 7" id="KW-0812">Transmembrane</keyword>
<dbReference type="PANTHER" id="PTHR33048">
    <property type="entry name" value="PTH11-LIKE INTEGRAL MEMBRANE PROTEIN (AFU_ORTHOLOGUE AFUA_5G11245)"/>
    <property type="match status" value="1"/>
</dbReference>
<evidence type="ECO:0000313" key="10">
    <source>
        <dbReference type="Proteomes" id="UP001172155"/>
    </source>
</evidence>
<name>A0AA40F648_9PEZI</name>
<dbReference type="Proteomes" id="UP001172155">
    <property type="component" value="Unassembled WGS sequence"/>
</dbReference>
<feature type="compositionally biased region" description="Basic and acidic residues" evidence="6">
    <location>
        <begin position="311"/>
        <end position="321"/>
    </location>
</feature>
<reference evidence="9" key="1">
    <citation type="submission" date="2023-06" db="EMBL/GenBank/DDBJ databases">
        <title>Genome-scale phylogeny and comparative genomics of the fungal order Sordariales.</title>
        <authorList>
            <consortium name="Lawrence Berkeley National Laboratory"/>
            <person name="Hensen N."/>
            <person name="Bonometti L."/>
            <person name="Westerberg I."/>
            <person name="Brannstrom I.O."/>
            <person name="Guillou S."/>
            <person name="Cros-Aarteil S."/>
            <person name="Calhoun S."/>
            <person name="Haridas S."/>
            <person name="Kuo A."/>
            <person name="Mondo S."/>
            <person name="Pangilinan J."/>
            <person name="Riley R."/>
            <person name="LaButti K."/>
            <person name="Andreopoulos B."/>
            <person name="Lipzen A."/>
            <person name="Chen C."/>
            <person name="Yanf M."/>
            <person name="Daum C."/>
            <person name="Ng V."/>
            <person name="Clum A."/>
            <person name="Steindorff A."/>
            <person name="Ohm R."/>
            <person name="Martin F."/>
            <person name="Silar P."/>
            <person name="Natvig D."/>
            <person name="Lalanne C."/>
            <person name="Gautier V."/>
            <person name="Ament-velasquez S.L."/>
            <person name="Kruys A."/>
            <person name="Hutchinson M.I."/>
            <person name="Powell A.J."/>
            <person name="Barry K."/>
            <person name="Miller A.N."/>
            <person name="Grigoriev I.V."/>
            <person name="Debuchy R."/>
            <person name="Gladieux P."/>
            <person name="Thoren M.H."/>
            <person name="Johannesson H."/>
        </authorList>
    </citation>
    <scope>NUCLEOTIDE SEQUENCE</scope>
    <source>
        <strain evidence="9">SMH3187-1</strain>
    </source>
</reference>
<comment type="subcellular location">
    <subcellularLocation>
        <location evidence="1">Membrane</location>
        <topology evidence="1">Multi-pass membrane protein</topology>
    </subcellularLocation>
</comment>
<dbReference type="Pfam" id="PF20684">
    <property type="entry name" value="Fung_rhodopsin"/>
    <property type="match status" value="1"/>
</dbReference>
<feature type="domain" description="Rhodopsin" evidence="8">
    <location>
        <begin position="40"/>
        <end position="282"/>
    </location>
</feature>
<feature type="transmembrane region" description="Helical" evidence="7">
    <location>
        <begin position="219"/>
        <end position="239"/>
    </location>
</feature>
<keyword evidence="4 7" id="KW-0472">Membrane</keyword>
<comment type="similarity">
    <text evidence="5">Belongs to the SAT4 family.</text>
</comment>
<evidence type="ECO:0000256" key="1">
    <source>
        <dbReference type="ARBA" id="ARBA00004141"/>
    </source>
</evidence>
<dbReference type="InterPro" id="IPR052337">
    <property type="entry name" value="SAT4-like"/>
</dbReference>
<proteinExistence type="inferred from homology"/>